<dbReference type="AlphaFoldDB" id="A0AAV6YPC4"/>
<evidence type="ECO:0000313" key="1">
    <source>
        <dbReference type="EMBL" id="KAG8536795.1"/>
    </source>
</evidence>
<proteinExistence type="predicted"/>
<protein>
    <submittedName>
        <fullName evidence="1">Uncharacterized protein</fullName>
    </submittedName>
</protein>
<dbReference type="Proteomes" id="UP000824782">
    <property type="component" value="Unassembled WGS sequence"/>
</dbReference>
<keyword evidence="2" id="KW-1185">Reference proteome</keyword>
<accession>A0AAV6YPC4</accession>
<reference evidence="1" key="1">
    <citation type="thesis" date="2020" institute="ProQuest LLC" country="789 East Eisenhower Parkway, Ann Arbor, MI, USA">
        <title>Comparative Genomics and Chromosome Evolution.</title>
        <authorList>
            <person name="Mudd A.B."/>
        </authorList>
    </citation>
    <scope>NUCLEOTIDE SEQUENCE</scope>
    <source>
        <strain evidence="1">237g6f4</strain>
        <tissue evidence="1">Blood</tissue>
    </source>
</reference>
<organism evidence="1 2">
    <name type="scientific">Engystomops pustulosus</name>
    <name type="common">Tungara frog</name>
    <name type="synonym">Physalaemus pustulosus</name>
    <dbReference type="NCBI Taxonomy" id="76066"/>
    <lineage>
        <taxon>Eukaryota</taxon>
        <taxon>Metazoa</taxon>
        <taxon>Chordata</taxon>
        <taxon>Craniata</taxon>
        <taxon>Vertebrata</taxon>
        <taxon>Euteleostomi</taxon>
        <taxon>Amphibia</taxon>
        <taxon>Batrachia</taxon>
        <taxon>Anura</taxon>
        <taxon>Neobatrachia</taxon>
        <taxon>Hyloidea</taxon>
        <taxon>Leptodactylidae</taxon>
        <taxon>Leiuperinae</taxon>
        <taxon>Engystomops</taxon>
    </lineage>
</organism>
<evidence type="ECO:0000313" key="2">
    <source>
        <dbReference type="Proteomes" id="UP000824782"/>
    </source>
</evidence>
<name>A0AAV6YPC4_ENGPU</name>
<dbReference type="EMBL" id="WNYA01038213">
    <property type="protein sequence ID" value="KAG8536795.1"/>
    <property type="molecule type" value="Genomic_DNA"/>
</dbReference>
<gene>
    <name evidence="1" type="ORF">GDO81_025664</name>
</gene>
<sequence length="150" mass="15594">MCAAPTVSAITSPCVFKRGVAVFAGDSCLKDSPSGPDSLFSFPPAAAGAVVAMVSAACFLECRCPRGGICRERLPVDGERSCRGLKKLYIGVPSTPLSCVLLEVLLAPVFPINRRLLSPYEAPMLSARSGARSGATALHGGRTRPPSIAF</sequence>
<comment type="caution">
    <text evidence="1">The sequence shown here is derived from an EMBL/GenBank/DDBJ whole genome shotgun (WGS) entry which is preliminary data.</text>
</comment>